<dbReference type="STRING" id="682795.AciX8_4548"/>
<organism evidence="1 2">
    <name type="scientific">Granulicella mallensis (strain ATCC BAA-1857 / DSM 23137 / MP5ACTX8)</name>
    <dbReference type="NCBI Taxonomy" id="682795"/>
    <lineage>
        <taxon>Bacteria</taxon>
        <taxon>Pseudomonadati</taxon>
        <taxon>Acidobacteriota</taxon>
        <taxon>Terriglobia</taxon>
        <taxon>Terriglobales</taxon>
        <taxon>Acidobacteriaceae</taxon>
        <taxon>Granulicella</taxon>
    </lineage>
</organism>
<dbReference type="PIRSF" id="PIRSF013171">
    <property type="entry name" value="Pur_nuclsid_perm"/>
    <property type="match status" value="1"/>
</dbReference>
<proteinExistence type="predicted"/>
<dbReference type="Proteomes" id="UP000007113">
    <property type="component" value="Chromosome"/>
</dbReference>
<evidence type="ECO:0000313" key="1">
    <source>
        <dbReference type="EMBL" id="AEU38819.1"/>
    </source>
</evidence>
<gene>
    <name evidence="1" type="ordered locus">AciX8_4548</name>
</gene>
<accession>G8NVR6</accession>
<name>G8NVR6_GRAMM</name>
<dbReference type="Pfam" id="PF06516">
    <property type="entry name" value="NUP"/>
    <property type="match status" value="1"/>
</dbReference>
<dbReference type="eggNOG" id="COG5042">
    <property type="taxonomic scope" value="Bacteria"/>
</dbReference>
<dbReference type="AlphaFoldDB" id="G8NVR6"/>
<dbReference type="EMBL" id="CP003130">
    <property type="protein sequence ID" value="AEU38819.1"/>
    <property type="molecule type" value="Genomic_DNA"/>
</dbReference>
<protein>
    <submittedName>
        <fullName evidence="1">Purine nucleoside permease</fullName>
    </submittedName>
</protein>
<sequence length="370" mass="40902" precursor="true">MRYSEPIKTASPLLQELHLRTPAPCVPAILFLLAILFSPSLHAEAKPWPIRAVVIATFEVGKDTGDFPGEFQFWVEREHLTEIIDFPGGVHPLRTNPEHTILGMVSGTTLVNATASMMALGLDPRFDLSHAYLLINGIAGVDPHSASIGSAAWANYVVNDVARAIDPREAPATWPYGIFPNGASAPKPATLPKADWMRSNLYPLNPKLAAWAFAQTKDLKLGDDPTVAEFRKGFTGYPNAQRPPFVLMGDTFASDYYWHGKIMTQYAEDWVKLYTEGKGTFVMTEMEDAGFMNAIERLDKMHRVDSNRVLVLRTGSNYSMQQPGHDAVESVTAPYIGTRLALESAWLCGSTVLHNLLTHWDTTYSQIPGN</sequence>
<reference evidence="1 2" key="1">
    <citation type="submission" date="2011-11" db="EMBL/GenBank/DDBJ databases">
        <title>Complete sequence of Granulicella mallensis MP5ACTX8.</title>
        <authorList>
            <consortium name="US DOE Joint Genome Institute"/>
            <person name="Lucas S."/>
            <person name="Copeland A."/>
            <person name="Lapidus A."/>
            <person name="Cheng J.-F."/>
            <person name="Goodwin L."/>
            <person name="Pitluck S."/>
            <person name="Peters L."/>
            <person name="Lu M."/>
            <person name="Detter J.C."/>
            <person name="Han C."/>
            <person name="Tapia R."/>
            <person name="Land M."/>
            <person name="Hauser L."/>
            <person name="Kyrpides N."/>
            <person name="Ivanova N."/>
            <person name="Mikhailova N."/>
            <person name="Pagani I."/>
            <person name="Rawat S."/>
            <person name="Mannisto M."/>
            <person name="Haggblom M."/>
            <person name="Woyke T."/>
        </authorList>
    </citation>
    <scope>NUCLEOTIDE SEQUENCE [LARGE SCALE GENOMIC DNA]</scope>
    <source>
        <strain evidence="2">ATCC BAA-1857 / DSM 23137 / MP5ACTX8</strain>
    </source>
</reference>
<dbReference type="InterPro" id="IPR009486">
    <property type="entry name" value="Pur_nuclsid_perm"/>
</dbReference>
<dbReference type="GO" id="GO:0055085">
    <property type="term" value="P:transmembrane transport"/>
    <property type="evidence" value="ECO:0007669"/>
    <property type="project" value="InterPro"/>
</dbReference>
<evidence type="ECO:0000313" key="2">
    <source>
        <dbReference type="Proteomes" id="UP000007113"/>
    </source>
</evidence>
<dbReference type="OrthoDB" id="109937at2"/>
<keyword evidence="2" id="KW-1185">Reference proteome</keyword>
<dbReference type="PANTHER" id="PTHR38643:SF1">
    <property type="entry name" value="PURINE NUCLEOSIDE PERMEASE C285.05-RELATED"/>
    <property type="match status" value="1"/>
</dbReference>
<dbReference type="KEGG" id="gma:AciX8_4548"/>
<dbReference type="PANTHER" id="PTHR38643">
    <property type="entry name" value="PURINE NUCLEOSIDE PERMEASE C285.05-RELATED"/>
    <property type="match status" value="1"/>
</dbReference>
<dbReference type="HOGENOM" id="CLU_031475_1_2_0"/>